<name>A0A318IN88_9BURK</name>
<dbReference type="Pfam" id="PF08239">
    <property type="entry name" value="SH3_3"/>
    <property type="match status" value="1"/>
</dbReference>
<reference evidence="2 3" key="1">
    <citation type="submission" date="2018-05" db="EMBL/GenBank/DDBJ databases">
        <title>Genomic Encyclopedia of Type Strains, Phase IV (KMG-IV): sequencing the most valuable type-strain genomes for metagenomic binning, comparative biology and taxonomic classification.</title>
        <authorList>
            <person name="Goeker M."/>
        </authorList>
    </citation>
    <scope>NUCLEOTIDE SEQUENCE [LARGE SCALE GENOMIC DNA]</scope>
    <source>
        <strain evidence="2 3">DSM 19792</strain>
    </source>
</reference>
<dbReference type="AlphaFoldDB" id="A0A318IN88"/>
<sequence length="590" mass="65155">MPVAGSGAAMFLPATMTTSSTKSVSSTLAASFFVVASLLHTVTRAEQPPRWVTADDVRVRQGPDTDKKVVGVLRRGSTLILKDAIEHGGFCLIEGEGQYGYVACKYLSAQYVPRAKAGEAGVDAAQRWVGGTALTLREAAQPDARVIKSLALNTVVKLVLEEAGKPYCEVQLADGTRGYTACRYLVSTPIVVAQVQGVYYGDGPRPANYDPVKAFWLDPGWQALEAYANYLKERRPEPGAAGPWPRDEALEKMKAHLALGLKGKKPEPYADWAEIKRKAAQEHDFKMASYRLRLEKKTVPPAVSEREQRIESIAEELRTTTGLWDIGNANDDGDMGRIFRLLRALEFAEVRPSFFRSDAELAPPGEMAEQASGRFNIIFRQLTTPRRPPKKAEEGYQAGLYDMLSRTQILVRPVQRVQLFRDGRLAGKASLMRGEETLWRDVEEEMCAGFVPGFALGESDKAIWRYFDTSGDTKEFIRRGMAANAKNNPPGSLYAFYTTATLPAEIAKVTEKPIKLNREKTGFIRGTYLHYDLDGDGIADIAIWEGEGFGPGHLGGTTTTDDRWYRLVLANINGAWKVLGSDRFQYGCGC</sequence>
<organism evidence="2 3">
    <name type="scientific">Undibacterium pigrum</name>
    <dbReference type="NCBI Taxonomy" id="401470"/>
    <lineage>
        <taxon>Bacteria</taxon>
        <taxon>Pseudomonadati</taxon>
        <taxon>Pseudomonadota</taxon>
        <taxon>Betaproteobacteria</taxon>
        <taxon>Burkholderiales</taxon>
        <taxon>Oxalobacteraceae</taxon>
        <taxon>Undibacterium</taxon>
    </lineage>
</organism>
<evidence type="ECO:0000259" key="1">
    <source>
        <dbReference type="Pfam" id="PF08239"/>
    </source>
</evidence>
<gene>
    <name evidence="2" type="ORF">DFR42_12426</name>
</gene>
<protein>
    <recommendedName>
        <fullName evidence="1">SH3b domain-containing protein</fullName>
    </recommendedName>
</protein>
<evidence type="ECO:0000313" key="2">
    <source>
        <dbReference type="EMBL" id="PXX34947.1"/>
    </source>
</evidence>
<keyword evidence="3" id="KW-1185">Reference proteome</keyword>
<feature type="domain" description="SH3b" evidence="1">
    <location>
        <begin position="56"/>
        <end position="108"/>
    </location>
</feature>
<dbReference type="EMBL" id="QJKB01000024">
    <property type="protein sequence ID" value="PXX34947.1"/>
    <property type="molecule type" value="Genomic_DNA"/>
</dbReference>
<dbReference type="Gene3D" id="2.30.30.40">
    <property type="entry name" value="SH3 Domains"/>
    <property type="match status" value="2"/>
</dbReference>
<dbReference type="InterPro" id="IPR003646">
    <property type="entry name" value="SH3-like_bac-type"/>
</dbReference>
<evidence type="ECO:0000313" key="3">
    <source>
        <dbReference type="Proteomes" id="UP000247792"/>
    </source>
</evidence>
<proteinExistence type="predicted"/>
<comment type="caution">
    <text evidence="2">The sequence shown here is derived from an EMBL/GenBank/DDBJ whole genome shotgun (WGS) entry which is preliminary data.</text>
</comment>
<accession>A0A318IN88</accession>
<dbReference type="Proteomes" id="UP000247792">
    <property type="component" value="Unassembled WGS sequence"/>
</dbReference>